<reference evidence="1" key="2">
    <citation type="submission" date="2025-09" db="UniProtKB">
        <authorList>
            <consortium name="EnsemblPlants"/>
        </authorList>
    </citation>
    <scope>IDENTIFICATION</scope>
</reference>
<dbReference type="Proteomes" id="UP001732700">
    <property type="component" value="Chromosome 5A"/>
</dbReference>
<name>A0ACD5XR50_AVESA</name>
<protein>
    <submittedName>
        <fullName evidence="1">Uncharacterized protein</fullName>
    </submittedName>
</protein>
<keyword evidence="2" id="KW-1185">Reference proteome</keyword>
<accession>A0ACD5XR50</accession>
<sequence length="147" mass="15383">MEGSNLRDNMVAEELVLKTSKAAGIGLAAGTVWGGLVSMLRDGPQVGSNVKYPELVWTGKVCGHYAGHLAALGATYVGVEQALEKYRMKKDYINGAVAGFAAGSTVLGFRARSFPAAIVSGSAIALTSVLLDVTGMRTTEEEEKGHH</sequence>
<evidence type="ECO:0000313" key="1">
    <source>
        <dbReference type="EnsemblPlants" id="AVESA.00010b.r2.5AG0838610.1.CDS"/>
    </source>
</evidence>
<proteinExistence type="predicted"/>
<organism evidence="1 2">
    <name type="scientific">Avena sativa</name>
    <name type="common">Oat</name>
    <dbReference type="NCBI Taxonomy" id="4498"/>
    <lineage>
        <taxon>Eukaryota</taxon>
        <taxon>Viridiplantae</taxon>
        <taxon>Streptophyta</taxon>
        <taxon>Embryophyta</taxon>
        <taxon>Tracheophyta</taxon>
        <taxon>Spermatophyta</taxon>
        <taxon>Magnoliopsida</taxon>
        <taxon>Liliopsida</taxon>
        <taxon>Poales</taxon>
        <taxon>Poaceae</taxon>
        <taxon>BOP clade</taxon>
        <taxon>Pooideae</taxon>
        <taxon>Poodae</taxon>
        <taxon>Poeae</taxon>
        <taxon>Poeae Chloroplast Group 1 (Aveneae type)</taxon>
        <taxon>Aveninae</taxon>
        <taxon>Avena</taxon>
    </lineage>
</organism>
<reference evidence="1" key="1">
    <citation type="submission" date="2021-05" db="EMBL/GenBank/DDBJ databases">
        <authorList>
            <person name="Scholz U."/>
            <person name="Mascher M."/>
            <person name="Fiebig A."/>
        </authorList>
    </citation>
    <scope>NUCLEOTIDE SEQUENCE [LARGE SCALE GENOMIC DNA]</scope>
</reference>
<dbReference type="EnsemblPlants" id="AVESA.00010b.r2.5AG0838610.1">
    <property type="protein sequence ID" value="AVESA.00010b.r2.5AG0838610.1.CDS"/>
    <property type="gene ID" value="AVESA.00010b.r2.5AG0838610"/>
</dbReference>
<evidence type="ECO:0000313" key="2">
    <source>
        <dbReference type="Proteomes" id="UP001732700"/>
    </source>
</evidence>